<comment type="subcellular location">
    <subcellularLocation>
        <location evidence="1">Membrane</location>
    </subcellularLocation>
</comment>
<keyword evidence="7" id="KW-1185">Reference proteome</keyword>
<dbReference type="PANTHER" id="PTHR34220">
    <property type="entry name" value="SENSOR HISTIDINE KINASE YPDA"/>
    <property type="match status" value="1"/>
</dbReference>
<dbReference type="GO" id="GO:0000155">
    <property type="term" value="F:phosphorelay sensor kinase activity"/>
    <property type="evidence" value="ECO:0007669"/>
    <property type="project" value="InterPro"/>
</dbReference>
<accession>A0A949NIB9</accession>
<dbReference type="Gene3D" id="3.30.565.10">
    <property type="entry name" value="Histidine kinase-like ATPase, C-terminal domain"/>
    <property type="match status" value="1"/>
</dbReference>
<evidence type="ECO:0000256" key="1">
    <source>
        <dbReference type="ARBA" id="ARBA00004370"/>
    </source>
</evidence>
<evidence type="ECO:0000313" key="7">
    <source>
        <dbReference type="Proteomes" id="UP000712157"/>
    </source>
</evidence>
<dbReference type="PROSITE" id="PS50885">
    <property type="entry name" value="HAMP"/>
    <property type="match status" value="1"/>
</dbReference>
<evidence type="ECO:0000313" key="6">
    <source>
        <dbReference type="EMBL" id="MBU9737595.1"/>
    </source>
</evidence>
<dbReference type="InterPro" id="IPR010559">
    <property type="entry name" value="Sig_transdc_His_kin_internal"/>
</dbReference>
<feature type="domain" description="HAMP" evidence="5">
    <location>
        <begin position="323"/>
        <end position="376"/>
    </location>
</feature>
<dbReference type="GO" id="GO:0016020">
    <property type="term" value="C:membrane"/>
    <property type="evidence" value="ECO:0007669"/>
    <property type="project" value="UniProtKB-SubCell"/>
</dbReference>
<keyword evidence="2" id="KW-0597">Phosphoprotein</keyword>
<comment type="caution">
    <text evidence="6">The sequence shown here is derived from an EMBL/GenBank/DDBJ whole genome shotgun (WGS) entry which is preliminary data.</text>
</comment>
<protein>
    <submittedName>
        <fullName evidence="6">Histidine kinase</fullName>
    </submittedName>
</protein>
<dbReference type="AlphaFoldDB" id="A0A949NIB9"/>
<evidence type="ECO:0000256" key="3">
    <source>
        <dbReference type="ARBA" id="ARBA00022679"/>
    </source>
</evidence>
<evidence type="ECO:0000259" key="5">
    <source>
        <dbReference type="PROSITE" id="PS50885"/>
    </source>
</evidence>
<gene>
    <name evidence="6" type="ORF">KTH89_13685</name>
</gene>
<keyword evidence="3" id="KW-0808">Transferase</keyword>
<sequence>MSRLKIQNIPFKTKLFLSVGILFLTLTLIVSLLFSRTSIQNTITNERTSSDIILERISTQIDSLYEQMNIAATSITKNPSLRSIVLNLNTSESETAQAYISQLQQERTIQTALGNMMFSPIISNVILYNREKNYFYYTGTYYDDMDYVDQVLSTDRAAESFNTDSVIYRAPAQSPWTLDERMVLSVLRNFADAATTQDTIVEIQVSSQRLKDLCTQDTFRDEKEILIFDSDGRMVYPYDRGITTLPVDSVAKIQSQIRAGENRYYSYDYAYYARQSDTTGFTVVLISNNETVHRQTRTYIFTTVITVLLTLILTLGIIFTLITQFTRPLNQLIYQVNKLSLDSDTKLTLPSDTFNEFEILNTSLNQMVVKLKASIQEIYELEIRESNANLAALQAQVDPHFLYNALNSISAASEVYGSDVTTVMCQDLSSMMRYVTSKKTEVPLIEELTHTKNYLEFMKISNDTNFDYIIDAPRELYDLLIPRLSIQPFAENSFRHGFKNTLPPWHLSLVCRAAPDGWEIEITDNGGGFSQDALSHISEEPMEATELEINGLGLNNTFSRLSLYFGEQFSYKVENLSRGCRITLKGAFKHD</sequence>
<name>A0A949NIB9_9FIRM</name>
<dbReference type="SMART" id="SM00304">
    <property type="entry name" value="HAMP"/>
    <property type="match status" value="1"/>
</dbReference>
<dbReference type="SUPFAM" id="SSF55874">
    <property type="entry name" value="ATPase domain of HSP90 chaperone/DNA topoisomerase II/histidine kinase"/>
    <property type="match status" value="1"/>
</dbReference>
<feature type="transmembrane region" description="Helical" evidence="4">
    <location>
        <begin position="299"/>
        <end position="322"/>
    </location>
</feature>
<dbReference type="Gene3D" id="6.10.340.10">
    <property type="match status" value="1"/>
</dbReference>
<dbReference type="Pfam" id="PF06580">
    <property type="entry name" value="His_kinase"/>
    <property type="match status" value="1"/>
</dbReference>
<dbReference type="EMBL" id="JAHQCW010000022">
    <property type="protein sequence ID" value="MBU9737595.1"/>
    <property type="molecule type" value="Genomic_DNA"/>
</dbReference>
<keyword evidence="6" id="KW-0418">Kinase</keyword>
<proteinExistence type="predicted"/>
<keyword evidence="4" id="KW-0812">Transmembrane</keyword>
<dbReference type="RefSeq" id="WP_238722078.1">
    <property type="nucleotide sequence ID" value="NZ_JAHQCW010000022.1"/>
</dbReference>
<dbReference type="PANTHER" id="PTHR34220:SF7">
    <property type="entry name" value="SENSOR HISTIDINE KINASE YPDA"/>
    <property type="match status" value="1"/>
</dbReference>
<dbReference type="InterPro" id="IPR003660">
    <property type="entry name" value="HAMP_dom"/>
</dbReference>
<dbReference type="InterPro" id="IPR050640">
    <property type="entry name" value="Bact_2-comp_sensor_kinase"/>
</dbReference>
<dbReference type="Proteomes" id="UP000712157">
    <property type="component" value="Unassembled WGS sequence"/>
</dbReference>
<keyword evidence="4" id="KW-1133">Transmembrane helix</keyword>
<evidence type="ECO:0000256" key="4">
    <source>
        <dbReference type="SAM" id="Phobius"/>
    </source>
</evidence>
<organism evidence="6 7">
    <name type="scientific">Diplocloster agilis</name>
    <dbReference type="NCBI Taxonomy" id="2850323"/>
    <lineage>
        <taxon>Bacteria</taxon>
        <taxon>Bacillati</taxon>
        <taxon>Bacillota</taxon>
        <taxon>Clostridia</taxon>
        <taxon>Lachnospirales</taxon>
        <taxon>Lachnospiraceae</taxon>
        <taxon>Diplocloster</taxon>
    </lineage>
</organism>
<evidence type="ECO:0000256" key="2">
    <source>
        <dbReference type="ARBA" id="ARBA00022553"/>
    </source>
</evidence>
<dbReference type="InterPro" id="IPR036890">
    <property type="entry name" value="HATPase_C_sf"/>
</dbReference>
<reference evidence="6" key="1">
    <citation type="submission" date="2021-06" db="EMBL/GenBank/DDBJ databases">
        <title>Description of novel taxa of the family Lachnospiraceae.</title>
        <authorList>
            <person name="Chaplin A.V."/>
            <person name="Sokolova S.R."/>
            <person name="Pikina A.P."/>
            <person name="Korzhanova M."/>
            <person name="Belova V."/>
            <person name="Korostin D."/>
            <person name="Efimov B.A."/>
        </authorList>
    </citation>
    <scope>NUCLEOTIDE SEQUENCE</scope>
    <source>
        <strain evidence="6">ASD5720</strain>
    </source>
</reference>
<keyword evidence="4" id="KW-0472">Membrane</keyword>